<name>A0A1I1CK09_9PSEU</name>
<evidence type="ECO:0000313" key="3">
    <source>
        <dbReference type="Proteomes" id="UP000243799"/>
    </source>
</evidence>
<protein>
    <submittedName>
        <fullName evidence="2">Uncharacterized protein</fullName>
    </submittedName>
</protein>
<organism evidence="2 3">
    <name type="scientific">Amycolatopsis marina</name>
    <dbReference type="NCBI Taxonomy" id="490629"/>
    <lineage>
        <taxon>Bacteria</taxon>
        <taxon>Bacillati</taxon>
        <taxon>Actinomycetota</taxon>
        <taxon>Actinomycetes</taxon>
        <taxon>Pseudonocardiales</taxon>
        <taxon>Pseudonocardiaceae</taxon>
        <taxon>Amycolatopsis</taxon>
    </lineage>
</organism>
<keyword evidence="3" id="KW-1185">Reference proteome</keyword>
<dbReference type="AlphaFoldDB" id="A0A1I1CK09"/>
<evidence type="ECO:0000256" key="1">
    <source>
        <dbReference type="SAM" id="Phobius"/>
    </source>
</evidence>
<dbReference type="Proteomes" id="UP000243799">
    <property type="component" value="Unassembled WGS sequence"/>
</dbReference>
<keyword evidence="1" id="KW-1133">Transmembrane helix</keyword>
<reference evidence="3" key="1">
    <citation type="submission" date="2016-10" db="EMBL/GenBank/DDBJ databases">
        <authorList>
            <person name="Varghese N."/>
            <person name="Submissions S."/>
        </authorList>
    </citation>
    <scope>NUCLEOTIDE SEQUENCE [LARGE SCALE GENOMIC DNA]</scope>
    <source>
        <strain evidence="3">CGMCC 4.3568</strain>
    </source>
</reference>
<sequence>MRNRFYAVLTVIVGVALLVGGLITLMDDSPVDTVVEPATGLAPDGQESDPANTGWLLIEGGALAVVGGAAWAYTQFARRRAEQRGQEPTGWSEPQ</sequence>
<evidence type="ECO:0000313" key="2">
    <source>
        <dbReference type="EMBL" id="SFB60980.1"/>
    </source>
</evidence>
<feature type="transmembrane region" description="Helical" evidence="1">
    <location>
        <begin position="54"/>
        <end position="74"/>
    </location>
</feature>
<keyword evidence="1" id="KW-0472">Membrane</keyword>
<accession>A0A1I1CK09</accession>
<proteinExistence type="predicted"/>
<dbReference type="EMBL" id="FOKG01000027">
    <property type="protein sequence ID" value="SFB60980.1"/>
    <property type="molecule type" value="Genomic_DNA"/>
</dbReference>
<dbReference type="RefSeq" id="WP_091678330.1">
    <property type="nucleotide sequence ID" value="NZ_FOKG01000027.1"/>
</dbReference>
<feature type="transmembrane region" description="Helical" evidence="1">
    <location>
        <begin position="5"/>
        <end position="26"/>
    </location>
</feature>
<gene>
    <name evidence="2" type="ORF">SAMN05216266_1277</name>
</gene>
<keyword evidence="1" id="KW-0812">Transmembrane</keyword>